<evidence type="ECO:0000313" key="2">
    <source>
        <dbReference type="Proteomes" id="UP000240424"/>
    </source>
</evidence>
<organism evidence="1 2">
    <name type="scientific">Mycobacterium numidiamassiliense</name>
    <dbReference type="NCBI Taxonomy" id="1841861"/>
    <lineage>
        <taxon>Bacteria</taxon>
        <taxon>Bacillati</taxon>
        <taxon>Actinomycetota</taxon>
        <taxon>Actinomycetes</taxon>
        <taxon>Mycobacteriales</taxon>
        <taxon>Mycobacteriaceae</taxon>
        <taxon>Mycobacterium</taxon>
    </lineage>
</organism>
<name>A0A2U3PDK0_9MYCO</name>
<gene>
    <name evidence="1" type="ORF">MNAB215_3960</name>
</gene>
<sequence>VTSHGSGHHRLTIEKIFRHPAGGSIEWRQFLSLLEDLGSVKQEHNGKFAVTLGPQTEVNA</sequence>
<dbReference type="AlphaFoldDB" id="A0A2U3PDK0"/>
<feature type="non-terminal residue" evidence="1">
    <location>
        <position position="1"/>
    </location>
</feature>
<protein>
    <submittedName>
        <fullName evidence="1">Uncharacterized protein</fullName>
    </submittedName>
</protein>
<dbReference type="EMBL" id="FUEZ01000004">
    <property type="protein sequence ID" value="SPM41745.1"/>
    <property type="molecule type" value="Genomic_DNA"/>
</dbReference>
<reference evidence="1 2" key="1">
    <citation type="submission" date="2017-01" db="EMBL/GenBank/DDBJ databases">
        <authorList>
            <consortium name="Urmite Genomes"/>
        </authorList>
    </citation>
    <scope>NUCLEOTIDE SEQUENCE [LARGE SCALE GENOMIC DNA]</scope>
    <source>
        <strain evidence="1 2">AB215</strain>
    </source>
</reference>
<keyword evidence="2" id="KW-1185">Reference proteome</keyword>
<accession>A0A2U3PDK0</accession>
<dbReference type="Proteomes" id="UP000240424">
    <property type="component" value="Unassembled WGS sequence"/>
</dbReference>
<proteinExistence type="predicted"/>
<evidence type="ECO:0000313" key="1">
    <source>
        <dbReference type="EMBL" id="SPM41745.1"/>
    </source>
</evidence>